<evidence type="ECO:0000256" key="2">
    <source>
        <dbReference type="ARBA" id="ARBA00022801"/>
    </source>
</evidence>
<dbReference type="EMBL" id="KZ347252">
    <property type="protein sequence ID" value="PIO68118.1"/>
    <property type="molecule type" value="Genomic_DNA"/>
</dbReference>
<name>A0A2G9UCZ1_TELCI</name>
<dbReference type="PANTHER" id="PTHR10858">
    <property type="entry name" value="DEOXYRIBONUCLEASE II"/>
    <property type="match status" value="1"/>
</dbReference>
<feature type="signal peptide" evidence="3">
    <location>
        <begin position="1"/>
        <end position="17"/>
    </location>
</feature>
<comment type="similarity">
    <text evidence="1">Belongs to the DNase II family.</text>
</comment>
<organism evidence="4 5">
    <name type="scientific">Teladorsagia circumcincta</name>
    <name type="common">Brown stomach worm</name>
    <name type="synonym">Ostertagia circumcincta</name>
    <dbReference type="NCBI Taxonomy" id="45464"/>
    <lineage>
        <taxon>Eukaryota</taxon>
        <taxon>Metazoa</taxon>
        <taxon>Ecdysozoa</taxon>
        <taxon>Nematoda</taxon>
        <taxon>Chromadorea</taxon>
        <taxon>Rhabditida</taxon>
        <taxon>Rhabditina</taxon>
        <taxon>Rhabditomorpha</taxon>
        <taxon>Strongyloidea</taxon>
        <taxon>Trichostrongylidae</taxon>
        <taxon>Teladorsagia</taxon>
    </lineage>
</organism>
<dbReference type="AlphaFoldDB" id="A0A2G9UCZ1"/>
<keyword evidence="3" id="KW-0732">Signal</keyword>
<gene>
    <name evidence="4" type="ORF">TELCIR_10111</name>
</gene>
<feature type="chain" id="PRO_5013614391" evidence="3">
    <location>
        <begin position="18"/>
        <end position="94"/>
    </location>
</feature>
<evidence type="ECO:0000313" key="4">
    <source>
        <dbReference type="EMBL" id="PIO68118.1"/>
    </source>
</evidence>
<dbReference type="InterPro" id="IPR004947">
    <property type="entry name" value="DNase_II"/>
</dbReference>
<dbReference type="GO" id="GO:0006309">
    <property type="term" value="P:apoptotic DNA fragmentation"/>
    <property type="evidence" value="ECO:0007669"/>
    <property type="project" value="TreeGrafter"/>
</dbReference>
<accession>A0A2G9UCZ1</accession>
<proteinExistence type="inferred from homology"/>
<dbReference type="PANTHER" id="PTHR10858:SF30">
    <property type="entry name" value="CELL-DEATH-RELATED NUCLEASE 7"/>
    <property type="match status" value="1"/>
</dbReference>
<keyword evidence="2" id="KW-0378">Hydrolase</keyword>
<reference evidence="4 5" key="1">
    <citation type="submission" date="2015-09" db="EMBL/GenBank/DDBJ databases">
        <title>Draft genome of the parasitic nematode Teladorsagia circumcincta isolate WARC Sus (inbred).</title>
        <authorList>
            <person name="Mitreva M."/>
        </authorList>
    </citation>
    <scope>NUCLEOTIDE SEQUENCE [LARGE SCALE GENOMIC DNA]</scope>
    <source>
        <strain evidence="4 5">S</strain>
    </source>
</reference>
<evidence type="ECO:0000313" key="5">
    <source>
        <dbReference type="Proteomes" id="UP000230423"/>
    </source>
</evidence>
<dbReference type="OrthoDB" id="10261598at2759"/>
<evidence type="ECO:0000256" key="3">
    <source>
        <dbReference type="SAM" id="SignalP"/>
    </source>
</evidence>
<protein>
    <submittedName>
        <fullName evidence="4">Uncharacterized protein</fullName>
    </submittedName>
</protein>
<evidence type="ECO:0000256" key="1">
    <source>
        <dbReference type="ARBA" id="ARBA00007527"/>
    </source>
</evidence>
<dbReference type="GO" id="GO:0004531">
    <property type="term" value="F:deoxyribonuclease II activity"/>
    <property type="evidence" value="ECO:0007669"/>
    <property type="project" value="InterPro"/>
</dbReference>
<dbReference type="Pfam" id="PF03265">
    <property type="entry name" value="DNase_II"/>
    <property type="match status" value="1"/>
</dbReference>
<keyword evidence="5" id="KW-1185">Reference proteome</keyword>
<dbReference type="Proteomes" id="UP000230423">
    <property type="component" value="Unassembled WGS sequence"/>
</dbReference>
<sequence>MRKIVIGILAIAYLVNAQFRCKNMKGKDVDWFVALKLPANIDERNGRSFVYYDSSENGWVMSKQPINSTESAIGATLEQLYNSDDVRTHSTSSY</sequence>